<proteinExistence type="predicted"/>
<name>A0ACA9R656_9GLOM</name>
<keyword evidence="2" id="KW-1185">Reference proteome</keyword>
<dbReference type="Proteomes" id="UP000789525">
    <property type="component" value="Unassembled WGS sequence"/>
</dbReference>
<comment type="caution">
    <text evidence="1">The sequence shown here is derived from an EMBL/GenBank/DDBJ whole genome shotgun (WGS) entry which is preliminary data.</text>
</comment>
<evidence type="ECO:0000313" key="1">
    <source>
        <dbReference type="EMBL" id="CAG8778227.1"/>
    </source>
</evidence>
<dbReference type="EMBL" id="CAJVPT010069584">
    <property type="protein sequence ID" value="CAG8778227.1"/>
    <property type="molecule type" value="Genomic_DNA"/>
</dbReference>
<protein>
    <submittedName>
        <fullName evidence="1">4738_t:CDS:1</fullName>
    </submittedName>
</protein>
<gene>
    <name evidence="1" type="ORF">ACOLOM_LOCUS14201</name>
</gene>
<reference evidence="1" key="1">
    <citation type="submission" date="2021-06" db="EMBL/GenBank/DDBJ databases">
        <authorList>
            <person name="Kallberg Y."/>
            <person name="Tangrot J."/>
            <person name="Rosling A."/>
        </authorList>
    </citation>
    <scope>NUCLEOTIDE SEQUENCE</scope>
    <source>
        <strain evidence="1">CL356</strain>
    </source>
</reference>
<evidence type="ECO:0000313" key="2">
    <source>
        <dbReference type="Proteomes" id="UP000789525"/>
    </source>
</evidence>
<accession>A0ACA9R656</accession>
<organism evidence="1 2">
    <name type="scientific">Acaulospora colombiana</name>
    <dbReference type="NCBI Taxonomy" id="27376"/>
    <lineage>
        <taxon>Eukaryota</taxon>
        <taxon>Fungi</taxon>
        <taxon>Fungi incertae sedis</taxon>
        <taxon>Mucoromycota</taxon>
        <taxon>Glomeromycotina</taxon>
        <taxon>Glomeromycetes</taxon>
        <taxon>Diversisporales</taxon>
        <taxon>Acaulosporaceae</taxon>
        <taxon>Acaulospora</taxon>
    </lineage>
</organism>
<feature type="non-terminal residue" evidence="1">
    <location>
        <position position="156"/>
    </location>
</feature>
<sequence>DNNAQLETEFRKVASFKPLMDSYKSQLAEHEAKNTAKSKEVEGLRFELQQLGNKLKEAQEQHAKDAESLELFEDRVKELELGATPNRANFKAGQRDSVMFGGAGGLEDQLRGLGGELDDALSGTTTTDLKIRVRKLEKELEDLKGSKGKEEESRVL</sequence>
<feature type="non-terminal residue" evidence="1">
    <location>
        <position position="1"/>
    </location>
</feature>